<keyword evidence="6" id="KW-0227">DNA damage</keyword>
<keyword evidence="9" id="KW-0234">DNA repair</keyword>
<evidence type="ECO:0000313" key="21">
    <source>
        <dbReference type="Proteomes" id="UP000307702"/>
    </source>
</evidence>
<dbReference type="Pfam" id="PF00293">
    <property type="entry name" value="NUDIX"/>
    <property type="match status" value="1"/>
</dbReference>
<feature type="binding site" evidence="18">
    <location>
        <position position="42"/>
    </location>
    <ligand>
        <name>Mg(2+)</name>
        <dbReference type="ChEBI" id="CHEBI:18420"/>
    </ligand>
</feature>
<accession>A0A8H2PN70</accession>
<evidence type="ECO:0000256" key="5">
    <source>
        <dbReference type="ARBA" id="ARBA00022723"/>
    </source>
</evidence>
<feature type="binding site" evidence="17">
    <location>
        <position position="28"/>
    </location>
    <ligand>
        <name>8-oxo-dGTP</name>
        <dbReference type="ChEBI" id="CHEBI:77896"/>
    </ligand>
</feature>
<protein>
    <recommendedName>
        <fullName evidence="13">8-oxo-dGTP diphosphatase</fullName>
        <ecNumber evidence="12">3.6.1.55</ecNumber>
    </recommendedName>
    <alternativeName>
        <fullName evidence="16">7,8-dihydro-8-oxoguanine-triphosphatase</fullName>
    </alternativeName>
    <alternativeName>
        <fullName evidence="15">Mutator protein MutT</fullName>
    </alternativeName>
    <alternativeName>
        <fullName evidence="14">dGTP pyrophosphohydrolase</fullName>
    </alternativeName>
</protein>
<evidence type="ECO:0000256" key="15">
    <source>
        <dbReference type="ARBA" id="ARBA00041979"/>
    </source>
</evidence>
<dbReference type="Proteomes" id="UP000307702">
    <property type="component" value="Unassembled WGS sequence"/>
</dbReference>
<dbReference type="AlphaFoldDB" id="A0A8H2PN70"/>
<dbReference type="GO" id="GO:0046872">
    <property type="term" value="F:metal ion binding"/>
    <property type="evidence" value="ECO:0007669"/>
    <property type="project" value="UniProtKB-KW"/>
</dbReference>
<dbReference type="GO" id="GO:0006260">
    <property type="term" value="P:DNA replication"/>
    <property type="evidence" value="ECO:0007669"/>
    <property type="project" value="UniProtKB-KW"/>
</dbReference>
<dbReference type="InterPro" id="IPR015797">
    <property type="entry name" value="NUDIX_hydrolase-like_dom_sf"/>
</dbReference>
<dbReference type="PANTHER" id="PTHR47707">
    <property type="entry name" value="8-OXO-DGTP DIPHOSPHATASE"/>
    <property type="match status" value="1"/>
</dbReference>
<feature type="binding site" evidence="18">
    <location>
        <position position="62"/>
    </location>
    <ligand>
        <name>Mg(2+)</name>
        <dbReference type="ChEBI" id="CHEBI:18420"/>
    </ligand>
</feature>
<evidence type="ECO:0000256" key="13">
    <source>
        <dbReference type="ARBA" id="ARBA00040794"/>
    </source>
</evidence>
<gene>
    <name evidence="20" type="primary">mutT</name>
    <name evidence="20" type="ORF">FCS21_01815</name>
</gene>
<evidence type="ECO:0000256" key="8">
    <source>
        <dbReference type="ARBA" id="ARBA00022842"/>
    </source>
</evidence>
<comment type="catalytic activity">
    <reaction evidence="11">
        <text>8-oxo-GTP + H2O = 8-oxo-GMP + diphosphate + H(+)</text>
        <dbReference type="Rhea" id="RHEA:67616"/>
        <dbReference type="ChEBI" id="CHEBI:15377"/>
        <dbReference type="ChEBI" id="CHEBI:15378"/>
        <dbReference type="ChEBI" id="CHEBI:33019"/>
        <dbReference type="ChEBI" id="CHEBI:143553"/>
        <dbReference type="ChEBI" id="CHEBI:145694"/>
    </reaction>
</comment>
<dbReference type="InterPro" id="IPR047127">
    <property type="entry name" value="MutT-like"/>
</dbReference>
<dbReference type="PRINTS" id="PR00502">
    <property type="entry name" value="NUDIXFAMILY"/>
</dbReference>
<feature type="binding site" evidence="17">
    <location>
        <position position="138"/>
    </location>
    <ligand>
        <name>8-oxo-dGTP</name>
        <dbReference type="ChEBI" id="CHEBI:77896"/>
    </ligand>
</feature>
<evidence type="ECO:0000256" key="12">
    <source>
        <dbReference type="ARBA" id="ARBA00038905"/>
    </source>
</evidence>
<evidence type="ECO:0000256" key="6">
    <source>
        <dbReference type="ARBA" id="ARBA00022763"/>
    </source>
</evidence>
<dbReference type="RefSeq" id="WP_138620264.1">
    <property type="nucleotide sequence ID" value="NZ_SZVP01000001.1"/>
</dbReference>
<evidence type="ECO:0000256" key="14">
    <source>
        <dbReference type="ARBA" id="ARBA00041592"/>
    </source>
</evidence>
<dbReference type="Gene3D" id="3.90.79.10">
    <property type="entry name" value="Nucleoside Triphosphate Pyrophosphohydrolase"/>
    <property type="match status" value="1"/>
</dbReference>
<keyword evidence="5 18" id="KW-0479">Metal-binding</keyword>
<dbReference type="GO" id="GO:0008413">
    <property type="term" value="F:8-oxo-7,8-dihydroguanosine triphosphate pyrophosphatase activity"/>
    <property type="evidence" value="ECO:0007669"/>
    <property type="project" value="InterPro"/>
</dbReference>
<sequence length="149" mass="16415">MQKTVHVAVGVISRVSEEGSAEYFLTKRLAQAHQGGKWEFPGGKVEANETVAQALARELKEEVAIDILSCQPLIKIEHTYPGKVVSNNVQESKGAAKRVCLDVFIVDNFLGEPSAQEGQGEGWYRLNEFETLDFPAANKAIIDKLLETQ</sequence>
<name>A0A8H2PN70_9GAMM</name>
<dbReference type="GO" id="GO:0035539">
    <property type="term" value="F:8-oxo-7,8-dihydrodeoxyguanosine triphosphate pyrophosphatase activity"/>
    <property type="evidence" value="ECO:0007669"/>
    <property type="project" value="UniProtKB-EC"/>
</dbReference>
<feature type="binding site" evidence="17">
    <location>
        <begin position="39"/>
        <end position="42"/>
    </location>
    <ligand>
        <name>8-oxo-dGTP</name>
        <dbReference type="ChEBI" id="CHEBI:77896"/>
    </ligand>
</feature>
<comment type="similarity">
    <text evidence="2">Belongs to the Nudix hydrolase family.</text>
</comment>
<dbReference type="InterPro" id="IPR003561">
    <property type="entry name" value="Mutator_MutT"/>
</dbReference>
<feature type="domain" description="Nudix hydrolase" evidence="19">
    <location>
        <begin position="4"/>
        <end position="147"/>
    </location>
</feature>
<evidence type="ECO:0000256" key="7">
    <source>
        <dbReference type="ARBA" id="ARBA00022801"/>
    </source>
</evidence>
<keyword evidence="4" id="KW-0235">DNA replication</keyword>
<evidence type="ECO:0000259" key="19">
    <source>
        <dbReference type="PROSITE" id="PS51462"/>
    </source>
</evidence>
<dbReference type="SUPFAM" id="SSF55811">
    <property type="entry name" value="Nudix"/>
    <property type="match status" value="1"/>
</dbReference>
<evidence type="ECO:0000256" key="10">
    <source>
        <dbReference type="ARBA" id="ARBA00035861"/>
    </source>
</evidence>
<keyword evidence="3" id="KW-0515">Mutator protein</keyword>
<evidence type="ECO:0000256" key="11">
    <source>
        <dbReference type="ARBA" id="ARBA00036904"/>
    </source>
</evidence>
<dbReference type="PANTHER" id="PTHR47707:SF1">
    <property type="entry name" value="NUDIX HYDROLASE FAMILY PROTEIN"/>
    <property type="match status" value="1"/>
</dbReference>
<organism evidence="20 21">
    <name type="scientific">Colwellia ponticola</name>
    <dbReference type="NCBI Taxonomy" id="2304625"/>
    <lineage>
        <taxon>Bacteria</taxon>
        <taxon>Pseudomonadati</taxon>
        <taxon>Pseudomonadota</taxon>
        <taxon>Gammaproteobacteria</taxon>
        <taxon>Alteromonadales</taxon>
        <taxon>Colwelliaceae</taxon>
        <taxon>Colwellia</taxon>
    </lineage>
</organism>
<dbReference type="EMBL" id="SZVP01000001">
    <property type="protein sequence ID" value="TMM47732.1"/>
    <property type="molecule type" value="Genomic_DNA"/>
</dbReference>
<dbReference type="NCBIfam" id="TIGR00586">
    <property type="entry name" value="mutt"/>
    <property type="match status" value="1"/>
</dbReference>
<evidence type="ECO:0000256" key="17">
    <source>
        <dbReference type="PIRSR" id="PIRSR603561-1"/>
    </source>
</evidence>
<evidence type="ECO:0000256" key="16">
    <source>
        <dbReference type="ARBA" id="ARBA00042798"/>
    </source>
</evidence>
<evidence type="ECO:0000256" key="3">
    <source>
        <dbReference type="ARBA" id="ARBA00022457"/>
    </source>
</evidence>
<dbReference type="CDD" id="cd03425">
    <property type="entry name" value="NUDIX_MutT_NudA_like"/>
    <property type="match status" value="1"/>
</dbReference>
<comment type="caution">
    <text evidence="20">The sequence shown here is derived from an EMBL/GenBank/DDBJ whole genome shotgun (WGS) entry which is preliminary data.</text>
</comment>
<dbReference type="OrthoDB" id="9810648at2"/>
<reference evidence="20 21" key="1">
    <citation type="submission" date="2019-05" db="EMBL/GenBank/DDBJ databases">
        <title>Colwellia ponticola sp. nov., isolated from seawater.</title>
        <authorList>
            <person name="Yoon J.-H."/>
        </authorList>
    </citation>
    <scope>NUCLEOTIDE SEQUENCE [LARGE SCALE GENOMIC DNA]</scope>
    <source>
        <strain evidence="20 21">OISW-25</strain>
    </source>
</reference>
<comment type="catalytic activity">
    <reaction evidence="10">
        <text>8-oxo-dGTP + H2O = 8-oxo-dGMP + diphosphate + H(+)</text>
        <dbReference type="Rhea" id="RHEA:31575"/>
        <dbReference type="ChEBI" id="CHEBI:15377"/>
        <dbReference type="ChEBI" id="CHEBI:15378"/>
        <dbReference type="ChEBI" id="CHEBI:33019"/>
        <dbReference type="ChEBI" id="CHEBI:63224"/>
        <dbReference type="ChEBI" id="CHEBI:77896"/>
        <dbReference type="EC" id="3.6.1.55"/>
    </reaction>
</comment>
<dbReference type="InterPro" id="IPR020476">
    <property type="entry name" value="Nudix_hydrolase"/>
</dbReference>
<proteinExistence type="inferred from homology"/>
<feature type="binding site" evidence="17">
    <location>
        <position position="33"/>
    </location>
    <ligand>
        <name>8-oxo-dGTP</name>
        <dbReference type="ChEBI" id="CHEBI:77896"/>
    </ligand>
</feature>
<dbReference type="InterPro" id="IPR000086">
    <property type="entry name" value="NUDIX_hydrolase_dom"/>
</dbReference>
<keyword evidence="21" id="KW-1185">Reference proteome</keyword>
<dbReference type="GO" id="GO:0006281">
    <property type="term" value="P:DNA repair"/>
    <property type="evidence" value="ECO:0007669"/>
    <property type="project" value="UniProtKB-KW"/>
</dbReference>
<dbReference type="GO" id="GO:0044715">
    <property type="term" value="F:8-oxo-dGDP phosphatase activity"/>
    <property type="evidence" value="ECO:0007669"/>
    <property type="project" value="TreeGrafter"/>
</dbReference>
<dbReference type="PROSITE" id="PS51462">
    <property type="entry name" value="NUDIX"/>
    <property type="match status" value="1"/>
</dbReference>
<evidence type="ECO:0000256" key="2">
    <source>
        <dbReference type="ARBA" id="ARBA00005582"/>
    </source>
</evidence>
<dbReference type="EC" id="3.6.1.55" evidence="12"/>
<dbReference type="GO" id="GO:0044716">
    <property type="term" value="F:8-oxo-GDP phosphatase activity"/>
    <property type="evidence" value="ECO:0007669"/>
    <property type="project" value="TreeGrafter"/>
</dbReference>
<evidence type="ECO:0000313" key="20">
    <source>
        <dbReference type="EMBL" id="TMM47732.1"/>
    </source>
</evidence>
<keyword evidence="8 18" id="KW-0460">Magnesium</keyword>
<evidence type="ECO:0000256" key="9">
    <source>
        <dbReference type="ARBA" id="ARBA00023204"/>
    </source>
</evidence>
<keyword evidence="7" id="KW-0378">Hydrolase</keyword>
<evidence type="ECO:0000256" key="4">
    <source>
        <dbReference type="ARBA" id="ARBA00022705"/>
    </source>
</evidence>
<evidence type="ECO:0000256" key="1">
    <source>
        <dbReference type="ARBA" id="ARBA00001946"/>
    </source>
</evidence>
<evidence type="ECO:0000256" key="18">
    <source>
        <dbReference type="PIRSR" id="PIRSR603561-2"/>
    </source>
</evidence>
<comment type="cofactor">
    <cofactor evidence="1 18">
        <name>Mg(2+)</name>
        <dbReference type="ChEBI" id="CHEBI:18420"/>
    </cofactor>
</comment>